<dbReference type="EMBL" id="CM035406">
    <property type="protein sequence ID" value="KAH7445668.1"/>
    <property type="molecule type" value="Genomic_DNA"/>
</dbReference>
<name>A0A8T2VF04_CERRI</name>
<feature type="compositionally biased region" description="Basic and acidic residues" evidence="1">
    <location>
        <begin position="29"/>
        <end position="56"/>
    </location>
</feature>
<dbReference type="GO" id="GO:0005634">
    <property type="term" value="C:nucleus"/>
    <property type="evidence" value="ECO:0007669"/>
    <property type="project" value="TreeGrafter"/>
</dbReference>
<accession>A0A8T2VF04</accession>
<dbReference type="OrthoDB" id="784393at2759"/>
<comment type="caution">
    <text evidence="3">The sequence shown here is derived from an EMBL/GenBank/DDBJ whole genome shotgun (WGS) entry which is preliminary data.</text>
</comment>
<evidence type="ECO:0000313" key="4">
    <source>
        <dbReference type="Proteomes" id="UP000825935"/>
    </source>
</evidence>
<dbReference type="AlphaFoldDB" id="A0A8T2VF04"/>
<keyword evidence="4" id="KW-1185">Reference proteome</keyword>
<feature type="region of interest" description="Disordered" evidence="1">
    <location>
        <begin position="112"/>
        <end position="201"/>
    </location>
</feature>
<dbReference type="InterPro" id="IPR006861">
    <property type="entry name" value="HABP4_PAIRBP1-bd"/>
</dbReference>
<dbReference type="OMA" id="ICVVEHE"/>
<organism evidence="3 4">
    <name type="scientific">Ceratopteris richardii</name>
    <name type="common">Triangle waterfern</name>
    <dbReference type="NCBI Taxonomy" id="49495"/>
    <lineage>
        <taxon>Eukaryota</taxon>
        <taxon>Viridiplantae</taxon>
        <taxon>Streptophyta</taxon>
        <taxon>Embryophyta</taxon>
        <taxon>Tracheophyta</taxon>
        <taxon>Polypodiopsida</taxon>
        <taxon>Polypodiidae</taxon>
        <taxon>Polypodiales</taxon>
        <taxon>Pteridineae</taxon>
        <taxon>Pteridaceae</taxon>
        <taxon>Parkerioideae</taxon>
        <taxon>Ceratopteris</taxon>
    </lineage>
</organism>
<dbReference type="Pfam" id="PF04774">
    <property type="entry name" value="HABP4_PAI-RBP1"/>
    <property type="match status" value="1"/>
</dbReference>
<reference evidence="3" key="1">
    <citation type="submission" date="2021-08" db="EMBL/GenBank/DDBJ databases">
        <title>WGS assembly of Ceratopteris richardii.</title>
        <authorList>
            <person name="Marchant D.B."/>
            <person name="Chen G."/>
            <person name="Jenkins J."/>
            <person name="Shu S."/>
            <person name="Leebens-Mack J."/>
            <person name="Grimwood J."/>
            <person name="Schmutz J."/>
            <person name="Soltis P."/>
            <person name="Soltis D."/>
            <person name="Chen Z.-H."/>
        </authorList>
    </citation>
    <scope>NUCLEOTIDE SEQUENCE</scope>
    <source>
        <strain evidence="3">Whitten #5841</strain>
        <tissue evidence="3">Leaf</tissue>
    </source>
</reference>
<gene>
    <name evidence="3" type="ORF">KP509_01G019400</name>
</gene>
<sequence length="201" mass="22006">MKREGAGRGNWGAELDPRSVLDVVESVVEEDKAPEDVGKKAENGHLEGEAADNKAEAEEDKEMTLEEYEVVLGERRKALVALKMQERKVVLDKEFESMHLIEKKSEEDVLLKMGASDKGKKRVAENKDEKSRKPVNINNFLKPENGEGYFNSPGRRGARGGRGGRGERGGFRGGFGGGYDIQAPAAPSIEDPSHFPILGGK</sequence>
<protein>
    <recommendedName>
        <fullName evidence="2">Hyaluronan/mRNA-binding protein domain-containing protein</fullName>
    </recommendedName>
</protein>
<feature type="region of interest" description="Disordered" evidence="1">
    <location>
        <begin position="25"/>
        <end position="62"/>
    </location>
</feature>
<evidence type="ECO:0000313" key="3">
    <source>
        <dbReference type="EMBL" id="KAH7445668.1"/>
    </source>
</evidence>
<dbReference type="PANTHER" id="PTHR12299:SF17">
    <property type="entry name" value="AT19571P-RELATED"/>
    <property type="match status" value="1"/>
</dbReference>
<dbReference type="GO" id="GO:0003723">
    <property type="term" value="F:RNA binding"/>
    <property type="evidence" value="ECO:0007669"/>
    <property type="project" value="InterPro"/>
</dbReference>
<evidence type="ECO:0000256" key="1">
    <source>
        <dbReference type="SAM" id="MobiDB-lite"/>
    </source>
</evidence>
<dbReference type="InterPro" id="IPR039764">
    <property type="entry name" value="HABP4/SERBP1-like"/>
</dbReference>
<dbReference type="Proteomes" id="UP000825935">
    <property type="component" value="Chromosome 1"/>
</dbReference>
<dbReference type="SMART" id="SM01233">
    <property type="entry name" value="HABP4_PAI-RBP1"/>
    <property type="match status" value="1"/>
</dbReference>
<dbReference type="PANTHER" id="PTHR12299">
    <property type="entry name" value="HYALURONIC ACID-BINDING PROTEIN 4"/>
    <property type="match status" value="1"/>
</dbReference>
<dbReference type="GO" id="GO:0005737">
    <property type="term" value="C:cytoplasm"/>
    <property type="evidence" value="ECO:0007669"/>
    <property type="project" value="TreeGrafter"/>
</dbReference>
<feature type="compositionally biased region" description="Basic and acidic residues" evidence="1">
    <location>
        <begin position="112"/>
        <end position="132"/>
    </location>
</feature>
<evidence type="ECO:0000259" key="2">
    <source>
        <dbReference type="SMART" id="SM01233"/>
    </source>
</evidence>
<feature type="domain" description="Hyaluronan/mRNA-binding protein" evidence="2">
    <location>
        <begin position="1"/>
        <end position="90"/>
    </location>
</feature>
<proteinExistence type="predicted"/>